<reference evidence="1" key="1">
    <citation type="submission" date="2022-03" db="EMBL/GenBank/DDBJ databases">
        <authorList>
            <person name="Sayadi A."/>
        </authorList>
    </citation>
    <scope>NUCLEOTIDE SEQUENCE</scope>
</reference>
<proteinExistence type="predicted"/>
<keyword evidence="2" id="KW-1185">Reference proteome</keyword>
<dbReference type="AlphaFoldDB" id="A0A9P0JYN6"/>
<sequence length="54" mass="6343">MQSSEFYNTKSKNVIRYNRIIGSSETSNHKLSNSAIESTIMLVKVIFLQMRQRY</sequence>
<protein>
    <submittedName>
        <fullName evidence="1">Uncharacterized protein</fullName>
    </submittedName>
</protein>
<dbReference type="Proteomes" id="UP001152888">
    <property type="component" value="Unassembled WGS sequence"/>
</dbReference>
<evidence type="ECO:0000313" key="1">
    <source>
        <dbReference type="EMBL" id="CAH1959924.1"/>
    </source>
</evidence>
<organism evidence="1 2">
    <name type="scientific">Acanthoscelides obtectus</name>
    <name type="common">Bean weevil</name>
    <name type="synonym">Bruchus obtectus</name>
    <dbReference type="NCBI Taxonomy" id="200917"/>
    <lineage>
        <taxon>Eukaryota</taxon>
        <taxon>Metazoa</taxon>
        <taxon>Ecdysozoa</taxon>
        <taxon>Arthropoda</taxon>
        <taxon>Hexapoda</taxon>
        <taxon>Insecta</taxon>
        <taxon>Pterygota</taxon>
        <taxon>Neoptera</taxon>
        <taxon>Endopterygota</taxon>
        <taxon>Coleoptera</taxon>
        <taxon>Polyphaga</taxon>
        <taxon>Cucujiformia</taxon>
        <taxon>Chrysomeloidea</taxon>
        <taxon>Chrysomelidae</taxon>
        <taxon>Bruchinae</taxon>
        <taxon>Bruchini</taxon>
        <taxon>Acanthoscelides</taxon>
    </lineage>
</organism>
<name>A0A9P0JYN6_ACAOB</name>
<comment type="caution">
    <text evidence="1">The sequence shown here is derived from an EMBL/GenBank/DDBJ whole genome shotgun (WGS) entry which is preliminary data.</text>
</comment>
<accession>A0A9P0JYN6</accession>
<dbReference type="EMBL" id="CAKOFQ010006685">
    <property type="protein sequence ID" value="CAH1959924.1"/>
    <property type="molecule type" value="Genomic_DNA"/>
</dbReference>
<gene>
    <name evidence="1" type="ORF">ACAOBT_LOCUS3451</name>
</gene>
<evidence type="ECO:0000313" key="2">
    <source>
        <dbReference type="Proteomes" id="UP001152888"/>
    </source>
</evidence>